<proteinExistence type="predicted"/>
<feature type="region of interest" description="Disordered" evidence="4">
    <location>
        <begin position="26"/>
        <end position="68"/>
    </location>
</feature>
<dbReference type="PRINTS" id="PR00401">
    <property type="entry name" value="SH2DOMAIN"/>
</dbReference>
<feature type="compositionally biased region" description="Basic and acidic residues" evidence="4">
    <location>
        <begin position="499"/>
        <end position="511"/>
    </location>
</feature>
<evidence type="ECO:0000256" key="4">
    <source>
        <dbReference type="SAM" id="MobiDB-lite"/>
    </source>
</evidence>
<dbReference type="InParanoid" id="A0A1S3JBX3"/>
<feature type="region of interest" description="Disordered" evidence="4">
    <location>
        <begin position="311"/>
        <end position="334"/>
    </location>
</feature>
<gene>
    <name evidence="8" type="primary">LOC106171873</name>
</gene>
<evidence type="ECO:0000256" key="3">
    <source>
        <dbReference type="SAM" id="Coils"/>
    </source>
</evidence>
<evidence type="ECO:0000256" key="1">
    <source>
        <dbReference type="ARBA" id="ARBA00022999"/>
    </source>
</evidence>
<evidence type="ECO:0000313" key="7">
    <source>
        <dbReference type="Proteomes" id="UP000085678"/>
    </source>
</evidence>
<feature type="domain" description="SH2" evidence="6">
    <location>
        <begin position="634"/>
        <end position="729"/>
    </location>
</feature>
<feature type="compositionally biased region" description="Polar residues" evidence="4">
    <location>
        <begin position="512"/>
        <end position="527"/>
    </location>
</feature>
<feature type="coiled-coil region" evidence="3">
    <location>
        <begin position="219"/>
        <end position="288"/>
    </location>
</feature>
<keyword evidence="3" id="KW-0175">Coiled coil</keyword>
<accession>A0A1S3JBX3</accession>
<protein>
    <submittedName>
        <fullName evidence="8">Uncharacterized protein LOC106171873 isoform X1</fullName>
    </submittedName>
</protein>
<dbReference type="PANTHER" id="PTHR15832:SF2">
    <property type="entry name" value="SH2 DOMAIN-CONTAINING PROTEIN"/>
    <property type="match status" value="1"/>
</dbReference>
<dbReference type="SMART" id="SM00462">
    <property type="entry name" value="PTB"/>
    <property type="match status" value="1"/>
</dbReference>
<dbReference type="InterPro" id="IPR000980">
    <property type="entry name" value="SH2"/>
</dbReference>
<dbReference type="CDD" id="cd13157">
    <property type="entry name" value="PTB_tensin-related"/>
    <property type="match status" value="1"/>
</dbReference>
<sequence>MYLMKSKKAIEEEDWKELMEKRGKYMERKRLSGDRSSNVGGPSSSGQQNTKNTNAGFQPDELPDGHGFQPVTKSIPQPGEDVLHTSYRDAQYIGSFSVVGEDQASRAEYVRKQLEKVRTVGRSKPVVIMISLSGIKVCSSDKQTVYMAHALKRISYATCDPECRQFSFLAREPRGQISTQYCHAFLTATPEEAEDLNTLVGNAFKMSYAQQRTKRPTFNELIEKQIEEQKQIYEQKQLQFKQEFEKRLEGIATTKVSERVQLRREMRQKSFEEQKEREAEQREAMLNRQWYHMDYNEQPASQDKQWAKHFANKAKHKDPIAGADSASGTFSVRPPSAAMICSPGIANSESKPSQDTSDKIAVNQKRRLGETRDHANASQDLNTKRESNTSILSSFSLANFNSSNSSRGGGGAHGSPVVALKETIDSQFVGLVGQPLGAEAENVPPPVPTEQPENYLYPVTILPPPLDFGKTTEDGVTEADGAKQGKNPMLNRPLPATPMEDRKTPKNKEGQRSSLASEGQRSRSSLASEGQRSRSSWSSEGQRSSYASSSSDSASLAPNYTAHVNGTVKQNVYNTRYQNDSPFRYSNCQNGAAGTYAVGPSGSTGLPLRYDSLRRLQQQAEAGHEDETLKMAPWYQAGIPREIALEILHHEDIGSFIIRDSTTHAGCYALSVKVPKFDNPTGIAHYLIQRTQTGVRLKGLEKQWNNITSLVVHLSVMKEMLPCTLKMPRNSNNPSFTEMDKEGEEDSKTEDPDYHRLTDFHTVMAELTI</sequence>
<evidence type="ECO:0000256" key="2">
    <source>
        <dbReference type="PROSITE-ProRule" id="PRU00191"/>
    </source>
</evidence>
<dbReference type="Gene3D" id="3.30.505.10">
    <property type="entry name" value="SH2 domain"/>
    <property type="match status" value="1"/>
</dbReference>
<feature type="region of interest" description="Disordered" evidence="4">
    <location>
        <begin position="466"/>
        <end position="556"/>
    </location>
</feature>
<dbReference type="SUPFAM" id="SSF50729">
    <property type="entry name" value="PH domain-like"/>
    <property type="match status" value="1"/>
</dbReference>
<evidence type="ECO:0000259" key="6">
    <source>
        <dbReference type="PROSITE" id="PS50001"/>
    </source>
</evidence>
<keyword evidence="1 2" id="KW-0727">SH2 domain</keyword>
<keyword evidence="7" id="KW-1185">Reference proteome</keyword>
<reference evidence="8" key="1">
    <citation type="submission" date="2025-08" db="UniProtKB">
        <authorList>
            <consortium name="RefSeq"/>
        </authorList>
    </citation>
    <scope>IDENTIFICATION</scope>
    <source>
        <tissue evidence="8">Gonads</tissue>
    </source>
</reference>
<dbReference type="CDD" id="cd00173">
    <property type="entry name" value="SH2"/>
    <property type="match status" value="1"/>
</dbReference>
<dbReference type="Pfam" id="PF00640">
    <property type="entry name" value="PID"/>
    <property type="match status" value="1"/>
</dbReference>
<dbReference type="PROSITE" id="PS50001">
    <property type="entry name" value="SH2"/>
    <property type="match status" value="1"/>
</dbReference>
<feature type="domain" description="PID" evidence="5">
    <location>
        <begin position="90"/>
        <end position="216"/>
    </location>
</feature>
<dbReference type="AlphaFoldDB" id="A0A1S3JBX3"/>
<dbReference type="InterPro" id="IPR011993">
    <property type="entry name" value="PH-like_dom_sf"/>
</dbReference>
<dbReference type="Pfam" id="PF00017">
    <property type="entry name" value="SH2"/>
    <property type="match status" value="1"/>
</dbReference>
<dbReference type="OrthoDB" id="10013007at2759"/>
<evidence type="ECO:0000259" key="5">
    <source>
        <dbReference type="PROSITE" id="PS01179"/>
    </source>
</evidence>
<feature type="compositionally biased region" description="Polar residues" evidence="4">
    <location>
        <begin position="34"/>
        <end position="56"/>
    </location>
</feature>
<dbReference type="InterPro" id="IPR006020">
    <property type="entry name" value="PTB/PI_dom"/>
</dbReference>
<dbReference type="PANTHER" id="PTHR15832">
    <property type="entry name" value="SHC (SRC HOMOLOGY DOMAIN C-TERMINAL) ADAPTOR HOMOLOG"/>
    <property type="match status" value="1"/>
</dbReference>
<dbReference type="KEGG" id="lak:106171873"/>
<dbReference type="GeneID" id="106171873"/>
<feature type="compositionally biased region" description="Low complexity" evidence="4">
    <location>
        <begin position="528"/>
        <end position="556"/>
    </location>
</feature>
<name>A0A1S3JBX3_LINAN</name>
<feature type="region of interest" description="Disordered" evidence="4">
    <location>
        <begin position="364"/>
        <end position="387"/>
    </location>
</feature>
<dbReference type="Gene3D" id="2.30.29.30">
    <property type="entry name" value="Pleckstrin-homology domain (PH domain)/Phosphotyrosine-binding domain (PTB)"/>
    <property type="match status" value="1"/>
</dbReference>
<dbReference type="Proteomes" id="UP000085678">
    <property type="component" value="Unplaced"/>
</dbReference>
<dbReference type="InterPro" id="IPR036860">
    <property type="entry name" value="SH2_dom_sf"/>
</dbReference>
<dbReference type="RefSeq" id="XP_013407823.1">
    <property type="nucleotide sequence ID" value="XM_013552369.1"/>
</dbReference>
<organism evidence="7 8">
    <name type="scientific">Lingula anatina</name>
    <name type="common">Brachiopod</name>
    <name type="synonym">Lingula unguis</name>
    <dbReference type="NCBI Taxonomy" id="7574"/>
    <lineage>
        <taxon>Eukaryota</taxon>
        <taxon>Metazoa</taxon>
        <taxon>Spiralia</taxon>
        <taxon>Lophotrochozoa</taxon>
        <taxon>Brachiopoda</taxon>
        <taxon>Linguliformea</taxon>
        <taxon>Lingulata</taxon>
        <taxon>Lingulida</taxon>
        <taxon>Linguloidea</taxon>
        <taxon>Lingulidae</taxon>
        <taxon>Lingula</taxon>
    </lineage>
</organism>
<dbReference type="SMART" id="SM00252">
    <property type="entry name" value="SH2"/>
    <property type="match status" value="1"/>
</dbReference>
<feature type="region of interest" description="Disordered" evidence="4">
    <location>
        <begin position="726"/>
        <end position="754"/>
    </location>
</feature>
<dbReference type="SUPFAM" id="SSF55550">
    <property type="entry name" value="SH2 domain"/>
    <property type="match status" value="1"/>
</dbReference>
<evidence type="ECO:0000313" key="8">
    <source>
        <dbReference type="RefSeq" id="XP_013407823.1"/>
    </source>
</evidence>
<dbReference type="PROSITE" id="PS01179">
    <property type="entry name" value="PID"/>
    <property type="match status" value="1"/>
</dbReference>